<feature type="coiled-coil region" evidence="11">
    <location>
        <begin position="661"/>
        <end position="688"/>
    </location>
</feature>
<dbReference type="GO" id="GO:0003924">
    <property type="term" value="F:GTPase activity"/>
    <property type="evidence" value="ECO:0007669"/>
    <property type="project" value="InterPro"/>
</dbReference>
<sequence length="1074" mass="120839">MAKATRQMRQNEERYVAKMNFRSEKILQSQIERLNREKLLQVKSLNAQMRTYERKLQKINDRVIEVEKLSQNLDPSQRLPTTDHFNKLSNDAIRQRHFSTGVGYSYIDQLLGASKPLVNRPIRWGINPSLPSLQQQTAKPISVESDAALAKAFVTEIKGHPIYLRPREAVYMKKQKSAPSALILPPIPLKLSGKEAMKQQSAQHRRKPQEYVLQEKAEDVALLENQDANSQLSPILEKEVEAEISEVKQSDSKSAPHGTENFNKISNGMGKTKGKESLTMEKPEIVIESNAALPLDVEMASNDSSSSSLRGHFITEYDFPSHQRAEHFTRSTETLHVETADFRTADENEQDIKKFSSEVSGYLAQVSSISEVLLRDQMKVAFFGRTSNGKSTTVNAMLQDKILPMGIGHTTNCFLSVHGSDLPDPYILVPESDDKKNVKSLGQLAHALCEEKLDASSLVQVFWPKSRCKMLSEDVVLVDSPGIDVSPDLDLWIDKHCLDADVFVLVANAESTLMVTEKNFFHKVSQRLSRPNIFILNNRWDASASEPDTMELVKNQHLSRNISFLVDELKCVDKGQAEDRVFFVSAKETLMTRMQKHQGMPQGGGAIHVEGFPARQLEFENFERKFEECISKSAIQTKFESHAVSGLKIANMVKVVMEQIVGSAFQQRAKLEKAKKEQENRLEYVKEQLEICTHDAKRQIKEITSKVEGQVTEAMTEEIGRLGLLVNEFDHPFHPHPGFLKTYKKELYNHLEKGLGRNMTARCSNSQTQVICEAQREMADRLRSLLPPETPEVSLEPGTPTLDFQASYKLDVPSLCTDFQEDIEFHFSLGWQAILRKFLAPHNAGLAIALGANIQQNVQSLVPTTQPCSTEARAGTSSQASSTRDVMRRHEGDDVTLAVVQGLASLTSRTGTLVVIVGGLIWKTVGWKFIALCGGLYSGVYVIERVRWTNGAKEKAFKRQFVDYASEKLQLVVSFTSANCSIQVQQELTSTFAKLKSLVQRAKESLEENIIELYKEITRLEKIENEAKILRPPFYFRKDFCQGGGESRDGITPPSLTVYHVILRGEILVGKHGF</sequence>
<dbReference type="STRING" id="50429.A0A2B4S4Q1"/>
<keyword evidence="7 11" id="KW-0175">Coiled coil</keyword>
<keyword evidence="2" id="KW-0812">Transmembrane</keyword>
<evidence type="ECO:0000256" key="8">
    <source>
        <dbReference type="ARBA" id="ARBA00023128"/>
    </source>
</evidence>
<dbReference type="PANTHER" id="PTHR10465:SF3">
    <property type="entry name" value="TRANSMEMBRANE GTPASE MARF-RELATED"/>
    <property type="match status" value="1"/>
</dbReference>
<keyword evidence="5" id="KW-0378">Hydrolase</keyword>
<evidence type="ECO:0000256" key="5">
    <source>
        <dbReference type="ARBA" id="ARBA00022801"/>
    </source>
</evidence>
<evidence type="ECO:0000256" key="7">
    <source>
        <dbReference type="ARBA" id="ARBA00023054"/>
    </source>
</evidence>
<keyword evidence="4" id="KW-1000">Mitochondrion outer membrane</keyword>
<dbReference type="InterPro" id="IPR027417">
    <property type="entry name" value="P-loop_NTPase"/>
</dbReference>
<proteinExistence type="predicted"/>
<name>A0A2B4S4Q1_STYPI</name>
<dbReference type="PANTHER" id="PTHR10465">
    <property type="entry name" value="TRANSMEMBRANE GTPASE FZO1"/>
    <property type="match status" value="1"/>
</dbReference>
<dbReference type="InterPro" id="IPR027094">
    <property type="entry name" value="Mitofusin_fam"/>
</dbReference>
<dbReference type="FunFam" id="3.40.50.300:FF:000214">
    <property type="entry name" value="Mitofusin 2"/>
    <property type="match status" value="1"/>
</dbReference>
<evidence type="ECO:0000256" key="12">
    <source>
        <dbReference type="SAM" id="MobiDB-lite"/>
    </source>
</evidence>
<evidence type="ECO:0000256" key="11">
    <source>
        <dbReference type="SAM" id="Coils"/>
    </source>
</evidence>
<feature type="coiled-coil region" evidence="11">
    <location>
        <begin position="35"/>
        <end position="69"/>
    </location>
</feature>
<dbReference type="Pfam" id="PF00350">
    <property type="entry name" value="Dynamin_N"/>
    <property type="match status" value="1"/>
</dbReference>
<dbReference type="Gene3D" id="1.20.5.110">
    <property type="match status" value="1"/>
</dbReference>
<dbReference type="GO" id="GO:0051646">
    <property type="term" value="P:mitochondrion localization"/>
    <property type="evidence" value="ECO:0007669"/>
    <property type="project" value="TreeGrafter"/>
</dbReference>
<dbReference type="Pfam" id="PF04799">
    <property type="entry name" value="Fzo_mitofusin"/>
    <property type="match status" value="1"/>
</dbReference>
<keyword evidence="10" id="KW-0472">Membrane</keyword>
<evidence type="ECO:0000256" key="1">
    <source>
        <dbReference type="ARBA" id="ARBA00004374"/>
    </source>
</evidence>
<dbReference type="AlphaFoldDB" id="A0A2B4S4Q1"/>
<dbReference type="EMBL" id="LSMT01000203">
    <property type="protein sequence ID" value="PFX23577.1"/>
    <property type="molecule type" value="Genomic_DNA"/>
</dbReference>
<dbReference type="Gene3D" id="3.40.50.300">
    <property type="entry name" value="P-loop containing nucleotide triphosphate hydrolases"/>
    <property type="match status" value="1"/>
</dbReference>
<dbReference type="SUPFAM" id="SSF111479">
    <property type="entry name" value="Fzo-like conserved region"/>
    <property type="match status" value="1"/>
</dbReference>
<dbReference type="PROSITE" id="PS51718">
    <property type="entry name" value="G_DYNAMIN_2"/>
    <property type="match status" value="1"/>
</dbReference>
<dbReference type="OrthoDB" id="6256226at2759"/>
<dbReference type="GO" id="GO:0005525">
    <property type="term" value="F:GTP binding"/>
    <property type="evidence" value="ECO:0007669"/>
    <property type="project" value="UniProtKB-KW"/>
</dbReference>
<evidence type="ECO:0000313" key="14">
    <source>
        <dbReference type="EMBL" id="PFX23577.1"/>
    </source>
</evidence>
<evidence type="ECO:0000256" key="2">
    <source>
        <dbReference type="ARBA" id="ARBA00022692"/>
    </source>
</evidence>
<keyword evidence="9" id="KW-0342">GTP-binding</keyword>
<feature type="region of interest" description="Disordered" evidence="12">
    <location>
        <begin position="246"/>
        <end position="277"/>
    </location>
</feature>
<evidence type="ECO:0000259" key="13">
    <source>
        <dbReference type="PROSITE" id="PS51718"/>
    </source>
</evidence>
<dbReference type="SUPFAM" id="SSF52540">
    <property type="entry name" value="P-loop containing nucleoside triphosphate hydrolases"/>
    <property type="match status" value="1"/>
</dbReference>
<gene>
    <name evidence="14" type="primary">MFN2</name>
    <name evidence="14" type="ORF">AWC38_SpisGene11880</name>
</gene>
<evidence type="ECO:0000313" key="15">
    <source>
        <dbReference type="Proteomes" id="UP000225706"/>
    </source>
</evidence>
<dbReference type="InterPro" id="IPR030381">
    <property type="entry name" value="G_DYNAMIN_dom"/>
</dbReference>
<feature type="compositionally biased region" description="Polar residues" evidence="12">
    <location>
        <begin position="865"/>
        <end position="884"/>
    </location>
</feature>
<keyword evidence="15" id="KW-1185">Reference proteome</keyword>
<dbReference type="GO" id="GO:0005741">
    <property type="term" value="C:mitochondrial outer membrane"/>
    <property type="evidence" value="ECO:0007669"/>
    <property type="project" value="UniProtKB-SubCell"/>
</dbReference>
<keyword evidence="8" id="KW-0496">Mitochondrion</keyword>
<keyword evidence="6" id="KW-1133">Transmembrane helix</keyword>
<feature type="region of interest" description="Disordered" evidence="12">
    <location>
        <begin position="865"/>
        <end position="886"/>
    </location>
</feature>
<keyword evidence="3" id="KW-0547">Nucleotide-binding</keyword>
<feature type="coiled-coil region" evidence="11">
    <location>
        <begin position="996"/>
        <end position="1023"/>
    </location>
</feature>
<evidence type="ECO:0000256" key="4">
    <source>
        <dbReference type="ARBA" id="ARBA00022787"/>
    </source>
</evidence>
<dbReference type="InterPro" id="IPR045063">
    <property type="entry name" value="Dynamin_N"/>
</dbReference>
<evidence type="ECO:0000256" key="6">
    <source>
        <dbReference type="ARBA" id="ARBA00022989"/>
    </source>
</evidence>
<comment type="subcellular location">
    <subcellularLocation>
        <location evidence="1">Mitochondrion outer membrane</location>
        <topology evidence="1">Multi-pass membrane protein</topology>
    </subcellularLocation>
</comment>
<comment type="caution">
    <text evidence="14">The sequence shown here is derived from an EMBL/GenBank/DDBJ whole genome shotgun (WGS) entry which is preliminary data.</text>
</comment>
<accession>A0A2B4S4Q1</accession>
<dbReference type="Proteomes" id="UP000225706">
    <property type="component" value="Unassembled WGS sequence"/>
</dbReference>
<organism evidence="14 15">
    <name type="scientific">Stylophora pistillata</name>
    <name type="common">Smooth cauliflower coral</name>
    <dbReference type="NCBI Taxonomy" id="50429"/>
    <lineage>
        <taxon>Eukaryota</taxon>
        <taxon>Metazoa</taxon>
        <taxon>Cnidaria</taxon>
        <taxon>Anthozoa</taxon>
        <taxon>Hexacorallia</taxon>
        <taxon>Scleractinia</taxon>
        <taxon>Astrocoeniina</taxon>
        <taxon>Pocilloporidae</taxon>
        <taxon>Stylophora</taxon>
    </lineage>
</organism>
<dbReference type="GO" id="GO:0008053">
    <property type="term" value="P:mitochondrial fusion"/>
    <property type="evidence" value="ECO:0007669"/>
    <property type="project" value="InterPro"/>
</dbReference>
<dbReference type="InterPro" id="IPR006884">
    <property type="entry name" value="Fzo/mitofusin_HR2"/>
</dbReference>
<protein>
    <submittedName>
        <fullName evidence="14">Mitofusin-2</fullName>
    </submittedName>
</protein>
<feature type="domain" description="Dynamin-type G" evidence="13">
    <location>
        <begin position="374"/>
        <end position="640"/>
    </location>
</feature>
<evidence type="ECO:0000256" key="10">
    <source>
        <dbReference type="ARBA" id="ARBA00023136"/>
    </source>
</evidence>
<reference evidence="15" key="1">
    <citation type="journal article" date="2017" name="bioRxiv">
        <title>Comparative analysis of the genomes of Stylophora pistillata and Acropora digitifera provides evidence for extensive differences between species of corals.</title>
        <authorList>
            <person name="Voolstra C.R."/>
            <person name="Li Y."/>
            <person name="Liew Y.J."/>
            <person name="Baumgarten S."/>
            <person name="Zoccola D."/>
            <person name="Flot J.-F."/>
            <person name="Tambutte S."/>
            <person name="Allemand D."/>
            <person name="Aranda M."/>
        </authorList>
    </citation>
    <scope>NUCLEOTIDE SEQUENCE [LARGE SCALE GENOMIC DNA]</scope>
</reference>
<evidence type="ECO:0000256" key="3">
    <source>
        <dbReference type="ARBA" id="ARBA00022741"/>
    </source>
</evidence>
<dbReference type="CDD" id="cd09912">
    <property type="entry name" value="DLP_2"/>
    <property type="match status" value="1"/>
</dbReference>
<evidence type="ECO:0000256" key="9">
    <source>
        <dbReference type="ARBA" id="ARBA00023134"/>
    </source>
</evidence>